<dbReference type="SUPFAM" id="SSF55060">
    <property type="entry name" value="GHMP Kinase, C-terminal domain"/>
    <property type="match status" value="1"/>
</dbReference>
<dbReference type="Proteomes" id="UP000762676">
    <property type="component" value="Unassembled WGS sequence"/>
</dbReference>
<evidence type="ECO:0000313" key="13">
    <source>
        <dbReference type="Proteomes" id="UP000762676"/>
    </source>
</evidence>
<sequence length="397" mass="43709">MAAEDVLPTETLLQEACNAFEKRFKTKPRYGAKAPGRVNLIGEHTDYNNGFVFPMALPMATVVVGCATKSGICRVETLATGSAVDEPTYIEFPLKNVKKGPPKWSNYVKGVVAQMTEKMPSFDAVFISSIPVGGGLSSSAALEVATYMLLEQLGGVSSDLPIIQKIVKCQKAEHEFAGLPCGIMDQYISMVGQDGSALLLDCRSEQGRLIPISDPDVIFLVINSNVKHELTGSEYPTRRNQCKQAAKVLGVPSLRDATEAMLEAKKTALDEETYRRVRHVITEIRRTDDAATALEEGDYPTFGRLMVESHYSLKDDYEVSCRELDQLVEFAMHMKDDGVFGSRMTGGGFGGSTVTLVESRNVQKIVRYIDEKYKKIGKKATFFVCWPSEGAKKIPLY</sequence>
<dbReference type="Gene3D" id="3.30.230.10">
    <property type="match status" value="1"/>
</dbReference>
<dbReference type="PIRSF" id="PIRSF000530">
    <property type="entry name" value="Galactokinase"/>
    <property type="match status" value="1"/>
</dbReference>
<keyword evidence="7" id="KW-0460">Magnesium</keyword>
<evidence type="ECO:0000256" key="2">
    <source>
        <dbReference type="ARBA" id="ARBA00022679"/>
    </source>
</evidence>
<evidence type="ECO:0000256" key="4">
    <source>
        <dbReference type="ARBA" id="ARBA00022741"/>
    </source>
</evidence>
<keyword evidence="4" id="KW-0547">Nucleotide-binding</keyword>
<evidence type="ECO:0000259" key="9">
    <source>
        <dbReference type="Pfam" id="PF00288"/>
    </source>
</evidence>
<dbReference type="PRINTS" id="PR00473">
    <property type="entry name" value="GALCTOKINASE"/>
</dbReference>
<dbReference type="FunFam" id="3.30.230.10:FF:000040">
    <property type="entry name" value="Galactokinase 1"/>
    <property type="match status" value="1"/>
</dbReference>
<organism evidence="12 13">
    <name type="scientific">Elysia marginata</name>
    <dbReference type="NCBI Taxonomy" id="1093978"/>
    <lineage>
        <taxon>Eukaryota</taxon>
        <taxon>Metazoa</taxon>
        <taxon>Spiralia</taxon>
        <taxon>Lophotrochozoa</taxon>
        <taxon>Mollusca</taxon>
        <taxon>Gastropoda</taxon>
        <taxon>Heterobranchia</taxon>
        <taxon>Euthyneura</taxon>
        <taxon>Panpulmonata</taxon>
        <taxon>Sacoglossa</taxon>
        <taxon>Placobranchoidea</taxon>
        <taxon>Plakobranchidae</taxon>
        <taxon>Elysia</taxon>
    </lineage>
</organism>
<dbReference type="Pfam" id="PF10509">
    <property type="entry name" value="GalKase_gal_bdg"/>
    <property type="match status" value="1"/>
</dbReference>
<feature type="domain" description="Galactokinase N-terminal" evidence="11">
    <location>
        <begin position="19"/>
        <end position="64"/>
    </location>
</feature>
<dbReference type="Gene3D" id="3.30.70.890">
    <property type="entry name" value="GHMP kinase, C-terminal domain"/>
    <property type="match status" value="1"/>
</dbReference>
<evidence type="ECO:0000259" key="10">
    <source>
        <dbReference type="Pfam" id="PF08544"/>
    </source>
</evidence>
<evidence type="ECO:0000256" key="5">
    <source>
        <dbReference type="ARBA" id="ARBA00022777"/>
    </source>
</evidence>
<keyword evidence="13" id="KW-1185">Reference proteome</keyword>
<dbReference type="InterPro" id="IPR006206">
    <property type="entry name" value="Mevalonate/galactokinase"/>
</dbReference>
<evidence type="ECO:0000256" key="3">
    <source>
        <dbReference type="ARBA" id="ARBA00022723"/>
    </source>
</evidence>
<dbReference type="EMBL" id="BMAT01007604">
    <property type="protein sequence ID" value="GFR67542.1"/>
    <property type="molecule type" value="Genomic_DNA"/>
</dbReference>
<feature type="domain" description="GHMP kinase N-terminal" evidence="9">
    <location>
        <begin position="106"/>
        <end position="192"/>
    </location>
</feature>
<name>A0AAV4F2T0_9GAST</name>
<dbReference type="InterPro" id="IPR006203">
    <property type="entry name" value="GHMP_knse_ATP-bd_CS"/>
</dbReference>
<dbReference type="PANTHER" id="PTHR10457">
    <property type="entry name" value="MEVALONATE KINASE/GALACTOKINASE"/>
    <property type="match status" value="1"/>
</dbReference>
<evidence type="ECO:0000256" key="1">
    <source>
        <dbReference type="ARBA" id="ARBA00006566"/>
    </source>
</evidence>
<protein>
    <submittedName>
        <fullName evidence="12">Galactokinase</fullName>
    </submittedName>
</protein>
<dbReference type="InterPro" id="IPR019741">
    <property type="entry name" value="Galactokinase_CS"/>
</dbReference>
<dbReference type="GO" id="GO:0046872">
    <property type="term" value="F:metal ion binding"/>
    <property type="evidence" value="ECO:0007669"/>
    <property type="project" value="UniProtKB-KW"/>
</dbReference>
<dbReference type="GO" id="GO:0005829">
    <property type="term" value="C:cytosol"/>
    <property type="evidence" value="ECO:0007669"/>
    <property type="project" value="TreeGrafter"/>
</dbReference>
<dbReference type="InterPro" id="IPR013750">
    <property type="entry name" value="GHMP_kinase_C_dom"/>
</dbReference>
<dbReference type="InterPro" id="IPR036554">
    <property type="entry name" value="GHMP_kinase_C_sf"/>
</dbReference>
<reference evidence="12 13" key="1">
    <citation type="journal article" date="2021" name="Elife">
        <title>Chloroplast acquisition without the gene transfer in kleptoplastic sea slugs, Plakobranchus ocellatus.</title>
        <authorList>
            <person name="Maeda T."/>
            <person name="Takahashi S."/>
            <person name="Yoshida T."/>
            <person name="Shimamura S."/>
            <person name="Takaki Y."/>
            <person name="Nagai Y."/>
            <person name="Toyoda A."/>
            <person name="Suzuki Y."/>
            <person name="Arimoto A."/>
            <person name="Ishii H."/>
            <person name="Satoh N."/>
            <person name="Nishiyama T."/>
            <person name="Hasebe M."/>
            <person name="Maruyama T."/>
            <person name="Minagawa J."/>
            <person name="Obokata J."/>
            <person name="Shigenobu S."/>
        </authorList>
    </citation>
    <scope>NUCLEOTIDE SEQUENCE [LARGE SCALE GENOMIC DNA]</scope>
</reference>
<dbReference type="PROSITE" id="PS00106">
    <property type="entry name" value="GALACTOKINASE"/>
    <property type="match status" value="1"/>
</dbReference>
<dbReference type="InterPro" id="IPR014721">
    <property type="entry name" value="Ribsml_uS5_D2-typ_fold_subgr"/>
</dbReference>
<dbReference type="Pfam" id="PF00288">
    <property type="entry name" value="GHMP_kinases_N"/>
    <property type="match status" value="1"/>
</dbReference>
<evidence type="ECO:0000256" key="8">
    <source>
        <dbReference type="ARBA" id="ARBA00023277"/>
    </source>
</evidence>
<dbReference type="FunFam" id="3.30.70.890:FF:000001">
    <property type="entry name" value="Galactokinase"/>
    <property type="match status" value="1"/>
</dbReference>
<dbReference type="InterPro" id="IPR000705">
    <property type="entry name" value="Galactokinase"/>
</dbReference>
<dbReference type="GO" id="GO:0005524">
    <property type="term" value="F:ATP binding"/>
    <property type="evidence" value="ECO:0007669"/>
    <property type="project" value="UniProtKB-KW"/>
</dbReference>
<keyword evidence="2" id="KW-0808">Transferase</keyword>
<dbReference type="PRINTS" id="PR00959">
    <property type="entry name" value="MEVGALKINASE"/>
</dbReference>
<dbReference type="NCBIfam" id="TIGR00131">
    <property type="entry name" value="gal_kin"/>
    <property type="match status" value="1"/>
</dbReference>
<comment type="caution">
    <text evidence="12">The sequence shown here is derived from an EMBL/GenBank/DDBJ whole genome shotgun (WGS) entry which is preliminary data.</text>
</comment>
<dbReference type="AlphaFoldDB" id="A0AAV4F2T0"/>
<comment type="similarity">
    <text evidence="1">Belongs to the GHMP kinase family. GalK subfamily.</text>
</comment>
<dbReference type="Pfam" id="PF08544">
    <property type="entry name" value="GHMP_kinases_C"/>
    <property type="match status" value="1"/>
</dbReference>
<keyword evidence="3" id="KW-0479">Metal-binding</keyword>
<keyword evidence="5" id="KW-0418">Kinase</keyword>
<feature type="domain" description="GHMP kinase C-terminal" evidence="10">
    <location>
        <begin position="291"/>
        <end position="374"/>
    </location>
</feature>
<gene>
    <name evidence="12" type="ORF">ElyMa_003709100</name>
</gene>
<evidence type="ECO:0000256" key="6">
    <source>
        <dbReference type="ARBA" id="ARBA00022840"/>
    </source>
</evidence>
<keyword evidence="6" id="KW-0067">ATP-binding</keyword>
<accession>A0AAV4F2T0</accession>
<evidence type="ECO:0000256" key="7">
    <source>
        <dbReference type="ARBA" id="ARBA00022842"/>
    </source>
</evidence>
<dbReference type="SUPFAM" id="SSF54211">
    <property type="entry name" value="Ribosomal protein S5 domain 2-like"/>
    <property type="match status" value="1"/>
</dbReference>
<dbReference type="GO" id="GO:0006012">
    <property type="term" value="P:galactose metabolic process"/>
    <property type="evidence" value="ECO:0007669"/>
    <property type="project" value="InterPro"/>
</dbReference>
<dbReference type="PANTHER" id="PTHR10457:SF7">
    <property type="entry name" value="GALACTOKINASE-RELATED"/>
    <property type="match status" value="1"/>
</dbReference>
<evidence type="ECO:0000259" key="11">
    <source>
        <dbReference type="Pfam" id="PF10509"/>
    </source>
</evidence>
<keyword evidence="8" id="KW-0119">Carbohydrate metabolism</keyword>
<dbReference type="InterPro" id="IPR020568">
    <property type="entry name" value="Ribosomal_Su5_D2-typ_SF"/>
</dbReference>
<evidence type="ECO:0000313" key="12">
    <source>
        <dbReference type="EMBL" id="GFR67542.1"/>
    </source>
</evidence>
<dbReference type="GO" id="GO:0004335">
    <property type="term" value="F:galactokinase activity"/>
    <property type="evidence" value="ECO:0007669"/>
    <property type="project" value="InterPro"/>
</dbReference>
<dbReference type="InterPro" id="IPR019539">
    <property type="entry name" value="GalKase_N"/>
</dbReference>
<proteinExistence type="inferred from homology"/>
<dbReference type="InterPro" id="IPR006204">
    <property type="entry name" value="GHMP_kinase_N_dom"/>
</dbReference>
<dbReference type="PROSITE" id="PS00627">
    <property type="entry name" value="GHMP_KINASES_ATP"/>
    <property type="match status" value="1"/>
</dbReference>